<evidence type="ECO:0000313" key="3">
    <source>
        <dbReference type="EMBL" id="GEM05653.1"/>
    </source>
</evidence>
<dbReference type="EMBL" id="FPAI01000012">
    <property type="protein sequence ID" value="SFS84141.1"/>
    <property type="molecule type" value="Genomic_DNA"/>
</dbReference>
<evidence type="ECO:0000313" key="4">
    <source>
        <dbReference type="EMBL" id="SFS84141.1"/>
    </source>
</evidence>
<feature type="domain" description="Barstar (barnase inhibitor)" evidence="2">
    <location>
        <begin position="1"/>
        <end position="79"/>
    </location>
</feature>
<dbReference type="InterPro" id="IPR035905">
    <property type="entry name" value="Barstar-like_sf"/>
</dbReference>
<dbReference type="OrthoDB" id="7575400at2"/>
<gene>
    <name evidence="3" type="ORF">HMI01_26410</name>
    <name evidence="4" type="ORF">SAMN05421668_11270</name>
</gene>
<dbReference type="AlphaFoldDB" id="A0A1I6T4G8"/>
<dbReference type="Gene3D" id="3.30.370.10">
    <property type="entry name" value="Barstar-like"/>
    <property type="match status" value="1"/>
</dbReference>
<reference evidence="3 6" key="2">
    <citation type="submission" date="2019-07" db="EMBL/GenBank/DDBJ databases">
        <title>Whole genome shotgun sequence of Halolactibacillus miurensis NBRC 100873.</title>
        <authorList>
            <person name="Hosoyama A."/>
            <person name="Uohara A."/>
            <person name="Ohji S."/>
            <person name="Ichikawa N."/>
        </authorList>
    </citation>
    <scope>NUCLEOTIDE SEQUENCE [LARGE SCALE GENOMIC DNA]</scope>
    <source>
        <strain evidence="3 6">NBRC 100873</strain>
    </source>
</reference>
<sequence>MTEIVLDGERIVTLGDVHREVTDVLKPNYYGANLDALWDVITSQKAVRVVIKHEALLQQHLGNDYQSLITLFNDAAKQVSINFSIVIIR</sequence>
<name>A0A1I6T4G8_9BACI</name>
<keyword evidence="6" id="KW-1185">Reference proteome</keyword>
<dbReference type="InterPro" id="IPR000468">
    <property type="entry name" value="Barstar"/>
</dbReference>
<dbReference type="SUPFAM" id="SSF52038">
    <property type="entry name" value="Barstar-related"/>
    <property type="match status" value="1"/>
</dbReference>
<evidence type="ECO:0000313" key="6">
    <source>
        <dbReference type="Proteomes" id="UP000321773"/>
    </source>
</evidence>
<evidence type="ECO:0000256" key="1">
    <source>
        <dbReference type="ARBA" id="ARBA00006845"/>
    </source>
</evidence>
<dbReference type="Proteomes" id="UP000199139">
    <property type="component" value="Unassembled WGS sequence"/>
</dbReference>
<comment type="similarity">
    <text evidence="1">Belongs to the barstar family.</text>
</comment>
<accession>A0A1I6T4G8</accession>
<dbReference type="Pfam" id="PF01337">
    <property type="entry name" value="Barstar"/>
    <property type="match status" value="1"/>
</dbReference>
<dbReference type="Proteomes" id="UP000321773">
    <property type="component" value="Unassembled WGS sequence"/>
</dbReference>
<organism evidence="4 5">
    <name type="scientific">Halolactibacillus miurensis</name>
    <dbReference type="NCBI Taxonomy" id="306541"/>
    <lineage>
        <taxon>Bacteria</taxon>
        <taxon>Bacillati</taxon>
        <taxon>Bacillota</taxon>
        <taxon>Bacilli</taxon>
        <taxon>Bacillales</taxon>
        <taxon>Bacillaceae</taxon>
        <taxon>Halolactibacillus</taxon>
    </lineage>
</organism>
<dbReference type="EMBL" id="BJWJ01000043">
    <property type="protein sequence ID" value="GEM05653.1"/>
    <property type="molecule type" value="Genomic_DNA"/>
</dbReference>
<reference evidence="4 5" key="1">
    <citation type="submission" date="2016-10" db="EMBL/GenBank/DDBJ databases">
        <authorList>
            <person name="de Groot N.N."/>
        </authorList>
    </citation>
    <scope>NUCLEOTIDE SEQUENCE [LARGE SCALE GENOMIC DNA]</scope>
    <source>
        <strain evidence="4 5">DSM 17074</strain>
    </source>
</reference>
<dbReference type="STRING" id="306541.SAMN05421668_11270"/>
<dbReference type="RefSeq" id="WP_062323450.1">
    <property type="nucleotide sequence ID" value="NZ_BJWJ01000043.1"/>
</dbReference>
<evidence type="ECO:0000313" key="5">
    <source>
        <dbReference type="Proteomes" id="UP000199139"/>
    </source>
</evidence>
<proteinExistence type="inferred from homology"/>
<protein>
    <submittedName>
        <fullName evidence="4">Ribonuclease inhibitor</fullName>
    </submittedName>
</protein>
<evidence type="ECO:0000259" key="2">
    <source>
        <dbReference type="Pfam" id="PF01337"/>
    </source>
</evidence>